<dbReference type="InterPro" id="IPR036844">
    <property type="entry name" value="Hint_dom_sf"/>
</dbReference>
<protein>
    <recommendedName>
        <fullName evidence="1">Hedgehog/Intein (Hint) domain-containing protein</fullName>
    </recommendedName>
</protein>
<accession>A0A6C0ISD2</accession>
<reference evidence="2" key="1">
    <citation type="journal article" date="2020" name="Nature">
        <title>Giant virus diversity and host interactions through global metagenomics.</title>
        <authorList>
            <person name="Schulz F."/>
            <person name="Roux S."/>
            <person name="Paez-Espino D."/>
            <person name="Jungbluth S."/>
            <person name="Walsh D.A."/>
            <person name="Denef V.J."/>
            <person name="McMahon K.D."/>
            <person name="Konstantinidis K.T."/>
            <person name="Eloe-Fadrosh E.A."/>
            <person name="Kyrpides N.C."/>
            <person name="Woyke T."/>
        </authorList>
    </citation>
    <scope>NUCLEOTIDE SEQUENCE</scope>
    <source>
        <strain evidence="2">GVMAG-M-3300024302-11</strain>
    </source>
</reference>
<feature type="domain" description="Hedgehog/Intein (Hint)" evidence="1">
    <location>
        <begin position="982"/>
        <end position="1122"/>
    </location>
</feature>
<name>A0A6C0ISD2_9ZZZZ</name>
<dbReference type="Gene3D" id="2.170.16.10">
    <property type="entry name" value="Hedgehog/Intein (Hint) domain"/>
    <property type="match status" value="1"/>
</dbReference>
<evidence type="ECO:0000259" key="1">
    <source>
        <dbReference type="Pfam" id="PF13403"/>
    </source>
</evidence>
<sequence>MENNLKFIKLFPNKIKKINLKSLSSFDMQKNNRLNGMNITNIKSDNQFINDLLFVNDDNKILILNSDFQKLDILYTSDDDNVNHFGYSYFVMNKKLCITGFNKVGYPIIYIYNSDNKFELENKLILESLKGNYYTTYINDKLYILQNSIINEINYLVIYNLKIYENEIKIENVVKIQLSDTTLLFSITSNYLFVSNNKHLYIVNLDSYQVILKEQKDCLTIESFIFPNDEITVISHEFVEIFDGKLNLKQKIEVSDIEKICFSNSYLLLSDFKNNIIHIYALNQNSIFIEFAKISNIGKITNINIVNNRIIFKVDGLYKYIDLPIRFYIQSNLTGYGFNVSNDNILQGRYKSPIFIENGKLTTHKLNETTHSLLVGYTSTVSDLIDPHYNTNLYSSFEYNQVTQEEFKLVEKDLKLDYILISNELDISNKNFNKLKINFIFIEEQNIFIYLKAVMGSTFKIKINDNESLILWKEDGIIILEILNHDSLIEINTSSDIEILGYIKNINSKKQNYQINLMSQTNDILVNSQLLHDYQTFFPYIDNNNINGIVTKPIENVDITFELLPIKINLPSYSNGRILKINDYNQSFTRRYLIENNEKSILVTDLLSNNMIAELKTNNIKNIKKIIYVNPILIILTKTHNNIDSSLHIINTHDNKLVPYIISNTSKENLTEFFICNSNTESLLSRSEYSSKTHKNALVFVTFDQTNYIIYIVNLDESNMIDNMKKIIFKDEIKKMKLFNNYLVVESYKKEIVIYDIDTCTTLISFTDDNLISFDIFYNHFIVLLFNTTIEKAEVYIYKIKPTFELLFNKSLPITNKKSELVFGPGRIIIYDDQLINIYNFDDYNGIVKVDEKSEKYIHYYKNVLITKNNIDSDFYNIYTFRPRVNYIDMHVSCNVQLDKLIFKNKEGTSNTKLNLFLGVEPTSEISINGLETVNFKSICNTKSIVKMIIELKNQDEFSVRSLDKKITFCGIIVGDMKDKLPCFMPGTLISTPSGEVLIEELEDHDIIYDENNQEVEIMKVHKWETTIFVKTNIPYIIPAHSLKENYPKYDTYVSPYHKIKLPNGDFKRLVDINLPFIKQCKSSNEYLQMNDKKLDKIIYYNFILKNNSNFIANNLIVESLDESNPRIIN</sequence>
<dbReference type="SUPFAM" id="SSF51294">
    <property type="entry name" value="Hedgehog/intein (Hint) domain"/>
    <property type="match status" value="1"/>
</dbReference>
<dbReference type="SUPFAM" id="SSF101908">
    <property type="entry name" value="Putative isomerase YbhE"/>
    <property type="match status" value="1"/>
</dbReference>
<dbReference type="InterPro" id="IPR028992">
    <property type="entry name" value="Hedgehog/Intein_dom"/>
</dbReference>
<dbReference type="Pfam" id="PF13403">
    <property type="entry name" value="Hint_2"/>
    <property type="match status" value="1"/>
</dbReference>
<dbReference type="EMBL" id="MN740254">
    <property type="protein sequence ID" value="QHT96118.1"/>
    <property type="molecule type" value="Genomic_DNA"/>
</dbReference>
<organism evidence="2">
    <name type="scientific">viral metagenome</name>
    <dbReference type="NCBI Taxonomy" id="1070528"/>
    <lineage>
        <taxon>unclassified sequences</taxon>
        <taxon>metagenomes</taxon>
        <taxon>organismal metagenomes</taxon>
    </lineage>
</organism>
<evidence type="ECO:0000313" key="2">
    <source>
        <dbReference type="EMBL" id="QHT96118.1"/>
    </source>
</evidence>
<proteinExistence type="predicted"/>
<dbReference type="AlphaFoldDB" id="A0A6C0ISD2"/>